<feature type="region of interest" description="Disordered" evidence="1">
    <location>
        <begin position="1"/>
        <end position="113"/>
    </location>
</feature>
<reference evidence="2 3" key="1">
    <citation type="journal article" date="2024" name="Commun. Biol.">
        <title>Comparative genomic analysis of thermophilic fungi reveals convergent evolutionary adaptations and gene losses.</title>
        <authorList>
            <person name="Steindorff A.S."/>
            <person name="Aguilar-Pontes M.V."/>
            <person name="Robinson A.J."/>
            <person name="Andreopoulos B."/>
            <person name="LaButti K."/>
            <person name="Kuo A."/>
            <person name="Mondo S."/>
            <person name="Riley R."/>
            <person name="Otillar R."/>
            <person name="Haridas S."/>
            <person name="Lipzen A."/>
            <person name="Grimwood J."/>
            <person name="Schmutz J."/>
            <person name="Clum A."/>
            <person name="Reid I.D."/>
            <person name="Moisan M.C."/>
            <person name="Butler G."/>
            <person name="Nguyen T.T.M."/>
            <person name="Dewar K."/>
            <person name="Conant G."/>
            <person name="Drula E."/>
            <person name="Henrissat B."/>
            <person name="Hansel C."/>
            <person name="Singer S."/>
            <person name="Hutchinson M.I."/>
            <person name="de Vries R.P."/>
            <person name="Natvig D.O."/>
            <person name="Powell A.J."/>
            <person name="Tsang A."/>
            <person name="Grigoriev I.V."/>
        </authorList>
    </citation>
    <scope>NUCLEOTIDE SEQUENCE [LARGE SCALE GENOMIC DNA]</scope>
    <source>
        <strain evidence="2 3">ATCC 24622</strain>
    </source>
</reference>
<organism evidence="2 3">
    <name type="scientific">Phialemonium thermophilum</name>
    <dbReference type="NCBI Taxonomy" id="223376"/>
    <lineage>
        <taxon>Eukaryota</taxon>
        <taxon>Fungi</taxon>
        <taxon>Dikarya</taxon>
        <taxon>Ascomycota</taxon>
        <taxon>Pezizomycotina</taxon>
        <taxon>Sordariomycetes</taxon>
        <taxon>Sordariomycetidae</taxon>
        <taxon>Cephalothecales</taxon>
        <taxon>Cephalothecaceae</taxon>
        <taxon>Phialemonium</taxon>
    </lineage>
</organism>
<feature type="compositionally biased region" description="Basic residues" evidence="1">
    <location>
        <begin position="71"/>
        <end position="96"/>
    </location>
</feature>
<dbReference type="EMBL" id="JAZHXJ010002333">
    <property type="protein sequence ID" value="KAL1839447.1"/>
    <property type="molecule type" value="Genomic_DNA"/>
</dbReference>
<accession>A0ABR3VD53</accession>
<evidence type="ECO:0000313" key="2">
    <source>
        <dbReference type="EMBL" id="KAL1839447.1"/>
    </source>
</evidence>
<evidence type="ECO:0000313" key="3">
    <source>
        <dbReference type="Proteomes" id="UP001586593"/>
    </source>
</evidence>
<evidence type="ECO:0000256" key="1">
    <source>
        <dbReference type="SAM" id="MobiDB-lite"/>
    </source>
</evidence>
<sequence>MQPCRLASPTRSQNHPVSQRVHGDPGDTRNGALPSSREGRALCGRDLCPPSTLRLGGKEHHAHPVRPPLPARRRGRPRRQVHASQRRRGRHGRRGHPGPPAPDGALHRARAVR</sequence>
<keyword evidence="3" id="KW-1185">Reference proteome</keyword>
<protein>
    <submittedName>
        <fullName evidence="2">Uncharacterized protein</fullName>
    </submittedName>
</protein>
<proteinExistence type="predicted"/>
<comment type="caution">
    <text evidence="2">The sequence shown here is derived from an EMBL/GenBank/DDBJ whole genome shotgun (WGS) entry which is preliminary data.</text>
</comment>
<dbReference type="Proteomes" id="UP001586593">
    <property type="component" value="Unassembled WGS sequence"/>
</dbReference>
<name>A0ABR3VD53_9PEZI</name>
<gene>
    <name evidence="2" type="ORF">VTK73DRAFT_4035</name>
</gene>